<evidence type="ECO:0008006" key="3">
    <source>
        <dbReference type="Google" id="ProtNLM"/>
    </source>
</evidence>
<proteinExistence type="predicted"/>
<dbReference type="Pfam" id="PF09981">
    <property type="entry name" value="DUF2218"/>
    <property type="match status" value="1"/>
</dbReference>
<dbReference type="InterPro" id="IPR014543">
    <property type="entry name" value="UCP028291"/>
</dbReference>
<comment type="caution">
    <text evidence="1">The sequence shown here is derived from an EMBL/GenBank/DDBJ whole genome shotgun (WGS) entry which is preliminary data.</text>
</comment>
<dbReference type="Proteomes" id="UP001549031">
    <property type="component" value="Unassembled WGS sequence"/>
</dbReference>
<gene>
    <name evidence="1" type="ORF">ABID21_004023</name>
</gene>
<evidence type="ECO:0000313" key="1">
    <source>
        <dbReference type="EMBL" id="MET3587891.1"/>
    </source>
</evidence>
<organism evidence="1 2">
    <name type="scientific">Pseudorhizobium tarimense</name>
    <dbReference type="NCBI Taxonomy" id="1079109"/>
    <lineage>
        <taxon>Bacteria</taxon>
        <taxon>Pseudomonadati</taxon>
        <taxon>Pseudomonadota</taxon>
        <taxon>Alphaproteobacteria</taxon>
        <taxon>Hyphomicrobiales</taxon>
        <taxon>Rhizobiaceae</taxon>
        <taxon>Rhizobium/Agrobacterium group</taxon>
        <taxon>Pseudorhizobium</taxon>
    </lineage>
</organism>
<dbReference type="RefSeq" id="WP_354532445.1">
    <property type="nucleotide sequence ID" value="NZ_JBEPLJ010000017.1"/>
</dbReference>
<dbReference type="PIRSF" id="PIRSF028291">
    <property type="entry name" value="UCP028291"/>
    <property type="match status" value="1"/>
</dbReference>
<reference evidence="1 2" key="1">
    <citation type="submission" date="2024-06" db="EMBL/GenBank/DDBJ databases">
        <title>Genomic Encyclopedia of Type Strains, Phase IV (KMG-IV): sequencing the most valuable type-strain genomes for metagenomic binning, comparative biology and taxonomic classification.</title>
        <authorList>
            <person name="Goeker M."/>
        </authorList>
    </citation>
    <scope>NUCLEOTIDE SEQUENCE [LARGE SCALE GENOMIC DNA]</scope>
    <source>
        <strain evidence="1 2">DSM 105042</strain>
    </source>
</reference>
<protein>
    <recommendedName>
        <fullName evidence="3">DUF2218 domain-containing protein</fullName>
    </recommendedName>
</protein>
<accession>A0ABV2HBI9</accession>
<dbReference type="EMBL" id="JBEPLJ010000017">
    <property type="protein sequence ID" value="MET3587891.1"/>
    <property type="molecule type" value="Genomic_DNA"/>
</dbReference>
<keyword evidence="2" id="KW-1185">Reference proteome</keyword>
<name>A0ABV2HBI9_9HYPH</name>
<evidence type="ECO:0000313" key="2">
    <source>
        <dbReference type="Proteomes" id="UP001549031"/>
    </source>
</evidence>
<sequence>MTARNVRAASQTSIATEHASKYLQQLCKHFAHKRPVTFDERNGQISLMTGECNLRAEDASLLVRVEAEEASQLPQLEDVVVRHLVRFAFREELNVEWTQG</sequence>
<dbReference type="Gene3D" id="3.30.310.50">
    <property type="entry name" value="Alpha-D-phosphohexomutase, C-terminal domain"/>
    <property type="match status" value="1"/>
</dbReference>